<dbReference type="EMBL" id="CATZAT010000003">
    <property type="protein sequence ID" value="CAJ0788070.1"/>
    <property type="molecule type" value="Genomic_DNA"/>
</dbReference>
<evidence type="ECO:0000313" key="16">
    <source>
        <dbReference type="EMBL" id="CAJ0788070.1"/>
    </source>
</evidence>
<comment type="catalytic activity">
    <reaction evidence="1">
        <text>ATP + protein L-histidine = ADP + protein N-phospho-L-histidine.</text>
        <dbReference type="EC" id="2.7.13.3"/>
    </reaction>
</comment>
<dbReference type="InterPro" id="IPR036890">
    <property type="entry name" value="HATPase_C_sf"/>
</dbReference>
<evidence type="ECO:0000256" key="7">
    <source>
        <dbReference type="ARBA" id="ARBA00022741"/>
    </source>
</evidence>
<dbReference type="Proteomes" id="UP001189663">
    <property type="component" value="Unassembled WGS sequence"/>
</dbReference>
<keyword evidence="17" id="KW-1185">Reference proteome</keyword>
<keyword evidence="6 13" id="KW-0812">Transmembrane</keyword>
<keyword evidence="7" id="KW-0547">Nucleotide-binding</keyword>
<dbReference type="InterPro" id="IPR036097">
    <property type="entry name" value="HisK_dim/P_sf"/>
</dbReference>
<dbReference type="InterPro" id="IPR005467">
    <property type="entry name" value="His_kinase_dom"/>
</dbReference>
<dbReference type="SUPFAM" id="SSF55874">
    <property type="entry name" value="ATPase domain of HSP90 chaperone/DNA topoisomerase II/histidine kinase"/>
    <property type="match status" value="1"/>
</dbReference>
<dbReference type="Pfam" id="PF02518">
    <property type="entry name" value="HATPase_c"/>
    <property type="match status" value="1"/>
</dbReference>
<dbReference type="EC" id="2.7.13.3" evidence="3"/>
<dbReference type="PROSITE" id="PS50885">
    <property type="entry name" value="HAMP"/>
    <property type="match status" value="1"/>
</dbReference>
<keyword evidence="4" id="KW-0597">Phosphoprotein</keyword>
<dbReference type="GO" id="GO:0004673">
    <property type="term" value="F:protein histidine kinase activity"/>
    <property type="evidence" value="ECO:0007669"/>
    <property type="project" value="UniProtKB-EC"/>
</dbReference>
<feature type="domain" description="HAMP" evidence="15">
    <location>
        <begin position="178"/>
        <end position="230"/>
    </location>
</feature>
<dbReference type="Pfam" id="PF08521">
    <property type="entry name" value="2CSK_N"/>
    <property type="match status" value="1"/>
</dbReference>
<dbReference type="PANTHER" id="PTHR45436">
    <property type="entry name" value="SENSOR HISTIDINE KINASE YKOH"/>
    <property type="match status" value="1"/>
</dbReference>
<dbReference type="PANTHER" id="PTHR45436:SF14">
    <property type="entry name" value="SENSOR PROTEIN QSEC"/>
    <property type="match status" value="1"/>
</dbReference>
<gene>
    <name evidence="16" type="primary">qseC_2</name>
    <name evidence="16" type="ORF">LMG18096_02055</name>
</gene>
<evidence type="ECO:0000256" key="1">
    <source>
        <dbReference type="ARBA" id="ARBA00000085"/>
    </source>
</evidence>
<dbReference type="AlphaFoldDB" id="A0ABC8QBV8"/>
<evidence type="ECO:0000256" key="9">
    <source>
        <dbReference type="ARBA" id="ARBA00022840"/>
    </source>
</evidence>
<evidence type="ECO:0000256" key="3">
    <source>
        <dbReference type="ARBA" id="ARBA00012438"/>
    </source>
</evidence>
<dbReference type="GO" id="GO:0016020">
    <property type="term" value="C:membrane"/>
    <property type="evidence" value="ECO:0007669"/>
    <property type="project" value="UniProtKB-SubCell"/>
</dbReference>
<dbReference type="SUPFAM" id="SSF47384">
    <property type="entry name" value="Homodimeric domain of signal transducing histidine kinase"/>
    <property type="match status" value="1"/>
</dbReference>
<dbReference type="Gene3D" id="3.30.565.10">
    <property type="entry name" value="Histidine kinase-like ATPase, C-terminal domain"/>
    <property type="match status" value="1"/>
</dbReference>
<evidence type="ECO:0000256" key="5">
    <source>
        <dbReference type="ARBA" id="ARBA00022679"/>
    </source>
</evidence>
<dbReference type="InterPro" id="IPR003661">
    <property type="entry name" value="HisK_dim/P_dom"/>
</dbReference>
<evidence type="ECO:0000259" key="14">
    <source>
        <dbReference type="PROSITE" id="PS50109"/>
    </source>
</evidence>
<organism evidence="16 17">
    <name type="scientific">Ralstonia holmesii</name>
    <dbReference type="NCBI Taxonomy" id="3058602"/>
    <lineage>
        <taxon>Bacteria</taxon>
        <taxon>Pseudomonadati</taxon>
        <taxon>Pseudomonadota</taxon>
        <taxon>Betaproteobacteria</taxon>
        <taxon>Burkholderiales</taxon>
        <taxon>Burkholderiaceae</taxon>
        <taxon>Ralstonia</taxon>
    </lineage>
</organism>
<comment type="subcellular location">
    <subcellularLocation>
        <location evidence="2">Membrane</location>
        <topology evidence="2">Multi-pass membrane protein</topology>
    </subcellularLocation>
</comment>
<evidence type="ECO:0000256" key="11">
    <source>
        <dbReference type="ARBA" id="ARBA00023012"/>
    </source>
</evidence>
<dbReference type="Gene3D" id="1.10.287.130">
    <property type="match status" value="1"/>
</dbReference>
<keyword evidence="8" id="KW-0418">Kinase</keyword>
<evidence type="ECO:0000259" key="15">
    <source>
        <dbReference type="PROSITE" id="PS50885"/>
    </source>
</evidence>
<dbReference type="RefSeq" id="WP_112185664.1">
    <property type="nucleotide sequence ID" value="NZ_CATZAT010000003.1"/>
</dbReference>
<dbReference type="InterPro" id="IPR050428">
    <property type="entry name" value="TCS_sensor_his_kinase"/>
</dbReference>
<sequence length="458" mass="49540">MTRPRSLHGRLLLLVLGAVAGLWLVTALITWYDAQDEIDQLLDSHLAQAGALLAMQHAQAFDEDDEPSHDLPLQYRHAPKVAFQVFHEGKLGIHSANAPDQPMVKPGEHTASGFATVRIGGNAWRVFAAQGVHKDVQVYVGERIDSRTAILTAILRNMLWPMALALPLLALAVWWAVKRGMLPLRKLGNALAERDPRALDPVRMPHAPDEMMPMLDALNALFVRIQAMIEAERRFTADAAHELRTPLAAIKAQAQVAMGAEDDAMRRHALLGTLEGCDRAAHLVDQLLLLSRLDANAGVSIEPIDLGALARQVMADIAPMALGKRQHIELESPECCMVTGNRALLASLGRNLIDNAIRYSPAEAHIVVTVANRSGRAALSVEDSGPGLPPSEQDRLGERFFRVVGTEQSGSGLGWSIVRRIAAVHGASVTVGRSSGLGGLRVDVIWPALEPSVSGIHQ</sequence>
<keyword evidence="5 16" id="KW-0808">Transferase</keyword>
<evidence type="ECO:0000256" key="12">
    <source>
        <dbReference type="ARBA" id="ARBA00023136"/>
    </source>
</evidence>
<evidence type="ECO:0000256" key="10">
    <source>
        <dbReference type="ARBA" id="ARBA00022989"/>
    </source>
</evidence>
<dbReference type="InterPro" id="IPR003594">
    <property type="entry name" value="HATPase_dom"/>
</dbReference>
<dbReference type="GO" id="GO:0000160">
    <property type="term" value="P:phosphorelay signal transduction system"/>
    <property type="evidence" value="ECO:0007669"/>
    <property type="project" value="UniProtKB-KW"/>
</dbReference>
<protein>
    <recommendedName>
        <fullName evidence="3">histidine kinase</fullName>
        <ecNumber evidence="3">2.7.13.3</ecNumber>
    </recommendedName>
</protein>
<keyword evidence="12 13" id="KW-0472">Membrane</keyword>
<evidence type="ECO:0000256" key="8">
    <source>
        <dbReference type="ARBA" id="ARBA00022777"/>
    </source>
</evidence>
<evidence type="ECO:0000313" key="17">
    <source>
        <dbReference type="Proteomes" id="UP001189663"/>
    </source>
</evidence>
<evidence type="ECO:0000256" key="13">
    <source>
        <dbReference type="SAM" id="Phobius"/>
    </source>
</evidence>
<dbReference type="SMART" id="SM00388">
    <property type="entry name" value="HisKA"/>
    <property type="match status" value="1"/>
</dbReference>
<dbReference type="Pfam" id="PF00512">
    <property type="entry name" value="HisKA"/>
    <property type="match status" value="1"/>
</dbReference>
<keyword evidence="11" id="KW-0902">Two-component regulatory system</keyword>
<evidence type="ECO:0000256" key="6">
    <source>
        <dbReference type="ARBA" id="ARBA00022692"/>
    </source>
</evidence>
<dbReference type="Gene3D" id="1.20.5.1040">
    <property type="entry name" value="Sensor protein qsec"/>
    <property type="match status" value="1"/>
</dbReference>
<dbReference type="GO" id="GO:0005524">
    <property type="term" value="F:ATP binding"/>
    <property type="evidence" value="ECO:0007669"/>
    <property type="project" value="UniProtKB-KW"/>
</dbReference>
<dbReference type="InterPro" id="IPR013727">
    <property type="entry name" value="2CSK_N"/>
</dbReference>
<accession>A0ABC8QBV8</accession>
<dbReference type="InterPro" id="IPR003660">
    <property type="entry name" value="HAMP_dom"/>
</dbReference>
<keyword evidence="10 13" id="KW-1133">Transmembrane helix</keyword>
<name>A0ABC8QBV8_9RALS</name>
<feature type="domain" description="Histidine kinase" evidence="14">
    <location>
        <begin position="238"/>
        <end position="450"/>
    </location>
</feature>
<evidence type="ECO:0000256" key="4">
    <source>
        <dbReference type="ARBA" id="ARBA00022553"/>
    </source>
</evidence>
<feature type="transmembrane region" description="Helical" evidence="13">
    <location>
        <begin position="158"/>
        <end position="177"/>
    </location>
</feature>
<dbReference type="InterPro" id="IPR004358">
    <property type="entry name" value="Sig_transdc_His_kin-like_C"/>
</dbReference>
<proteinExistence type="predicted"/>
<evidence type="ECO:0000256" key="2">
    <source>
        <dbReference type="ARBA" id="ARBA00004141"/>
    </source>
</evidence>
<keyword evidence="9" id="KW-0067">ATP-binding</keyword>
<dbReference type="SMART" id="SM00387">
    <property type="entry name" value="HATPase_c"/>
    <property type="match status" value="1"/>
</dbReference>
<dbReference type="PRINTS" id="PR00344">
    <property type="entry name" value="BCTRLSENSOR"/>
</dbReference>
<dbReference type="PROSITE" id="PS50109">
    <property type="entry name" value="HIS_KIN"/>
    <property type="match status" value="1"/>
</dbReference>
<comment type="caution">
    <text evidence="16">The sequence shown here is derived from an EMBL/GenBank/DDBJ whole genome shotgun (WGS) entry which is preliminary data.</text>
</comment>
<dbReference type="CDD" id="cd00082">
    <property type="entry name" value="HisKA"/>
    <property type="match status" value="1"/>
</dbReference>
<reference evidence="16 17" key="1">
    <citation type="submission" date="2023-07" db="EMBL/GenBank/DDBJ databases">
        <authorList>
            <person name="Peeters C."/>
        </authorList>
    </citation>
    <scope>NUCLEOTIDE SEQUENCE [LARGE SCALE GENOMIC DNA]</scope>
    <source>
        <strain evidence="16 17">LMG 18096</strain>
    </source>
</reference>